<dbReference type="Gene3D" id="3.10.110.10">
    <property type="entry name" value="Ubiquitin Conjugating Enzyme"/>
    <property type="match status" value="1"/>
</dbReference>
<dbReference type="PANTHER" id="PTHR24068">
    <property type="entry name" value="UBIQUITIN-CONJUGATING ENZYME E2"/>
    <property type="match status" value="1"/>
</dbReference>
<dbReference type="AlphaFoldDB" id="A0A6P8XG84"/>
<reference evidence="3" key="1">
    <citation type="submission" date="2025-08" db="UniProtKB">
        <authorList>
            <consortium name="RefSeq"/>
        </authorList>
    </citation>
    <scope>IDENTIFICATION</scope>
    <source>
        <strain evidence="3">15112-1751.03</strain>
        <tissue evidence="3">Whole Adult</tissue>
    </source>
</reference>
<feature type="domain" description="UBC core" evidence="1">
    <location>
        <begin position="4"/>
        <end position="154"/>
    </location>
</feature>
<proteinExistence type="predicted"/>
<evidence type="ECO:0000313" key="3">
    <source>
        <dbReference type="RefSeq" id="XP_034111478.1"/>
    </source>
</evidence>
<dbReference type="InterPro" id="IPR000608">
    <property type="entry name" value="UBC"/>
</dbReference>
<evidence type="ECO:0000313" key="2">
    <source>
        <dbReference type="Proteomes" id="UP000515160"/>
    </source>
</evidence>
<dbReference type="Proteomes" id="UP000515160">
    <property type="component" value="Chromosome X"/>
</dbReference>
<evidence type="ECO:0000259" key="1">
    <source>
        <dbReference type="PROSITE" id="PS50127"/>
    </source>
</evidence>
<dbReference type="GeneID" id="117572627"/>
<dbReference type="PROSITE" id="PS50127">
    <property type="entry name" value="UBC_2"/>
    <property type="match status" value="1"/>
</dbReference>
<dbReference type="OrthoDB" id="9993688at2759"/>
<keyword evidence="2" id="KW-1185">Reference proteome</keyword>
<organism evidence="2 3">
    <name type="scientific">Drosophila albomicans</name>
    <name type="common">Fruit fly</name>
    <dbReference type="NCBI Taxonomy" id="7291"/>
    <lineage>
        <taxon>Eukaryota</taxon>
        <taxon>Metazoa</taxon>
        <taxon>Ecdysozoa</taxon>
        <taxon>Arthropoda</taxon>
        <taxon>Hexapoda</taxon>
        <taxon>Insecta</taxon>
        <taxon>Pterygota</taxon>
        <taxon>Neoptera</taxon>
        <taxon>Endopterygota</taxon>
        <taxon>Diptera</taxon>
        <taxon>Brachycera</taxon>
        <taxon>Muscomorpha</taxon>
        <taxon>Ephydroidea</taxon>
        <taxon>Drosophilidae</taxon>
        <taxon>Drosophila</taxon>
    </lineage>
</organism>
<dbReference type="SMART" id="SM00212">
    <property type="entry name" value="UBCc"/>
    <property type="match status" value="1"/>
</dbReference>
<dbReference type="InterPro" id="IPR016135">
    <property type="entry name" value="UBQ-conjugating_enzyme/RWD"/>
</dbReference>
<protein>
    <submittedName>
        <fullName evidence="3">Ubiquitin-conjugating enzyme E2-22 kDa-like</fullName>
    </submittedName>
</protein>
<dbReference type="RefSeq" id="XP_034111478.1">
    <property type="nucleotide sequence ID" value="XM_034255587.2"/>
</dbReference>
<dbReference type="SUPFAM" id="SSF54495">
    <property type="entry name" value="UBC-like"/>
    <property type="match status" value="1"/>
</dbReference>
<sequence>MANISVVRIKCELVKLLQSEEARQGWIKIELVNGSWTELRAEIIGPKDTPYEGGRFALEIKVPDDYPFEPPKVRFTTCIWYPNISFVSGMICQDKLKFSWSAAITLRTTLLSLQALLSAPEPNEPQNIVASTQYKEKHDLFIVTAKHWTAAYAGGSFSSADCDAKIQRCR</sequence>
<dbReference type="Pfam" id="PF00179">
    <property type="entry name" value="UQ_con"/>
    <property type="match status" value="1"/>
</dbReference>
<name>A0A6P8XG84_DROAB</name>
<gene>
    <name evidence="3" type="primary">LOC117572627</name>
</gene>
<accession>A0A6P8XG84</accession>